<dbReference type="Pfam" id="PF24626">
    <property type="entry name" value="SH3_Tf2-1"/>
    <property type="match status" value="1"/>
</dbReference>
<dbReference type="SUPFAM" id="SSF53098">
    <property type="entry name" value="Ribonuclease H-like"/>
    <property type="match status" value="1"/>
</dbReference>
<proteinExistence type="predicted"/>
<dbReference type="GO" id="GO:0003676">
    <property type="term" value="F:nucleic acid binding"/>
    <property type="evidence" value="ECO:0007669"/>
    <property type="project" value="InterPro"/>
</dbReference>
<dbReference type="EMBL" id="SMMG02000009">
    <property type="protein sequence ID" value="KAA3461555.1"/>
    <property type="molecule type" value="Genomic_DNA"/>
</dbReference>
<dbReference type="OrthoDB" id="1909122at2759"/>
<dbReference type="InterPro" id="IPR012337">
    <property type="entry name" value="RNaseH-like_sf"/>
</dbReference>
<accession>A0A5B6UZT7</accession>
<evidence type="ECO:0000313" key="2">
    <source>
        <dbReference type="EMBL" id="KAA3461555.1"/>
    </source>
</evidence>
<dbReference type="Proteomes" id="UP000325315">
    <property type="component" value="Unassembled WGS sequence"/>
</dbReference>
<dbReference type="PANTHER" id="PTHR46148">
    <property type="entry name" value="CHROMO DOMAIN-CONTAINING PROTEIN"/>
    <property type="match status" value="1"/>
</dbReference>
<name>A0A5B6UZT7_9ROSI</name>
<evidence type="ECO:0000259" key="1">
    <source>
        <dbReference type="Pfam" id="PF24626"/>
    </source>
</evidence>
<sequence length="179" mass="21288">MLLRLLWCKLHEALGTKLHFSTVFHPQTDDQSKRVIQVLEDMFRNWGKFHSLVEFASNNSYQTSIKMAPYGACRTPLYWNKLSEKKLLGIDFIRETKEKVKYCPERKFSNLVENERLVHRIGLVAYRLALLLELEKIHNVFHVSMWRCHRSDPSHLDRSYSEEPVKIFAREVRELRNNG</sequence>
<protein>
    <submittedName>
        <fullName evidence="2">DNA/RNA polymerases superfamily protein</fullName>
    </submittedName>
</protein>
<evidence type="ECO:0000313" key="3">
    <source>
        <dbReference type="Proteomes" id="UP000325315"/>
    </source>
</evidence>
<keyword evidence="3" id="KW-1185">Reference proteome</keyword>
<reference evidence="3" key="1">
    <citation type="journal article" date="2019" name="Plant Biotechnol. J.">
        <title>Genome sequencing of the Australian wild diploid species Gossypium australe highlights disease resistance and delayed gland morphogenesis.</title>
        <authorList>
            <person name="Cai Y."/>
            <person name="Cai X."/>
            <person name="Wang Q."/>
            <person name="Wang P."/>
            <person name="Zhang Y."/>
            <person name="Cai C."/>
            <person name="Xu Y."/>
            <person name="Wang K."/>
            <person name="Zhou Z."/>
            <person name="Wang C."/>
            <person name="Geng S."/>
            <person name="Li B."/>
            <person name="Dong Q."/>
            <person name="Hou Y."/>
            <person name="Wang H."/>
            <person name="Ai P."/>
            <person name="Liu Z."/>
            <person name="Yi F."/>
            <person name="Sun M."/>
            <person name="An G."/>
            <person name="Cheng J."/>
            <person name="Zhang Y."/>
            <person name="Shi Q."/>
            <person name="Xie Y."/>
            <person name="Shi X."/>
            <person name="Chang Y."/>
            <person name="Huang F."/>
            <person name="Chen Y."/>
            <person name="Hong S."/>
            <person name="Mi L."/>
            <person name="Sun Q."/>
            <person name="Zhang L."/>
            <person name="Zhou B."/>
            <person name="Peng R."/>
            <person name="Zhang X."/>
            <person name="Liu F."/>
        </authorList>
    </citation>
    <scope>NUCLEOTIDE SEQUENCE [LARGE SCALE GENOMIC DNA]</scope>
    <source>
        <strain evidence="3">cv. PA1801</strain>
    </source>
</reference>
<feature type="domain" description="Tf2-1-like SH3-like" evidence="1">
    <location>
        <begin position="118"/>
        <end position="147"/>
    </location>
</feature>
<dbReference type="PANTHER" id="PTHR46148:SF44">
    <property type="entry name" value="GAG-POL POLYPROTEIN"/>
    <property type="match status" value="1"/>
</dbReference>
<dbReference type="InterPro" id="IPR056924">
    <property type="entry name" value="SH3_Tf2-1"/>
</dbReference>
<organism evidence="2 3">
    <name type="scientific">Gossypium australe</name>
    <dbReference type="NCBI Taxonomy" id="47621"/>
    <lineage>
        <taxon>Eukaryota</taxon>
        <taxon>Viridiplantae</taxon>
        <taxon>Streptophyta</taxon>
        <taxon>Embryophyta</taxon>
        <taxon>Tracheophyta</taxon>
        <taxon>Spermatophyta</taxon>
        <taxon>Magnoliopsida</taxon>
        <taxon>eudicotyledons</taxon>
        <taxon>Gunneridae</taxon>
        <taxon>Pentapetalae</taxon>
        <taxon>rosids</taxon>
        <taxon>malvids</taxon>
        <taxon>Malvales</taxon>
        <taxon>Malvaceae</taxon>
        <taxon>Malvoideae</taxon>
        <taxon>Gossypium</taxon>
    </lineage>
</organism>
<dbReference type="AlphaFoldDB" id="A0A5B6UZT7"/>
<comment type="caution">
    <text evidence="2">The sequence shown here is derived from an EMBL/GenBank/DDBJ whole genome shotgun (WGS) entry which is preliminary data.</text>
</comment>
<dbReference type="InterPro" id="IPR036397">
    <property type="entry name" value="RNaseH_sf"/>
</dbReference>
<dbReference type="Gene3D" id="3.30.420.10">
    <property type="entry name" value="Ribonuclease H-like superfamily/Ribonuclease H"/>
    <property type="match status" value="1"/>
</dbReference>
<gene>
    <name evidence="2" type="ORF">EPI10_028117</name>
</gene>